<evidence type="ECO:0000259" key="8">
    <source>
        <dbReference type="Pfam" id="PF02163"/>
    </source>
</evidence>
<dbReference type="InterPro" id="IPR011990">
    <property type="entry name" value="TPR-like_helical_dom_sf"/>
</dbReference>
<dbReference type="RefSeq" id="WP_013325606.1">
    <property type="nucleotide sequence ID" value="NC_014502.1"/>
</dbReference>
<comment type="cofactor">
    <cofactor evidence="1">
        <name>Zn(2+)</name>
        <dbReference type="ChEBI" id="CHEBI:29105"/>
    </cofactor>
</comment>
<sequence length="318" mass="36716">MDLNFILISFFWLHFSIFCHEMGHLLAAKTVGFNPYFVRVGTGPKILQLKLFKSIFELRTYPSSGITYISNLSLDRLKPKLLLMYLGGPSVNCFFLLILNKICHSRLFNLDISWYIIIQGLAFFEFLLLVTNLIPLESVLYGRSCPNDGKQIFNALTKNKQQLMQILLGLARYEASQSTTVTPWFNKDLNKLQILFQAQTEFQQKNFEQAVNLLEQLLKAPELANRERIYLIDLLASIVINYGEKKYLSKAERWSAEALSLDNDIKTLQGTRGSILIELGKYQEGKEMLLPLTERENDAVDRFISCCYLAKADYFFRQ</sequence>
<feature type="domain" description="Peptidase M50" evidence="8">
    <location>
        <begin position="11"/>
        <end position="99"/>
    </location>
</feature>
<proteinExistence type="inferred from homology"/>
<dbReference type="GO" id="GO:0006508">
    <property type="term" value="P:proteolysis"/>
    <property type="evidence" value="ECO:0007669"/>
    <property type="project" value="InterPro"/>
</dbReference>
<feature type="transmembrane region" description="Helical" evidence="7">
    <location>
        <begin position="82"/>
        <end position="100"/>
    </location>
</feature>
<evidence type="ECO:0000313" key="9">
    <source>
        <dbReference type="EMBL" id="ADN18480.1"/>
    </source>
</evidence>
<name>E0UNF0_GLOV7</name>
<keyword evidence="10" id="KW-1185">Reference proteome</keyword>
<dbReference type="Proteomes" id="UP000008206">
    <property type="component" value="Plasmid Cy782203"/>
</dbReference>
<reference evidence="10" key="1">
    <citation type="journal article" date="2011" name="MBio">
        <title>Novel metabolic attributes of the genus Cyanothece, comprising a group of unicellular nitrogen-fixing Cyanobacteria.</title>
        <authorList>
            <person name="Bandyopadhyay A."/>
            <person name="Elvitigala T."/>
            <person name="Welsh E."/>
            <person name="Stockel J."/>
            <person name="Liberton M."/>
            <person name="Min H."/>
            <person name="Sherman L.A."/>
            <person name="Pakrasi H.B."/>
        </authorList>
    </citation>
    <scope>NUCLEOTIDE SEQUENCE [LARGE SCALE GENOMIC DNA]</scope>
    <source>
        <strain evidence="10">PCC 7822</strain>
        <plasmid evidence="10">Cy782203</plasmid>
    </source>
</reference>
<protein>
    <recommendedName>
        <fullName evidence="8">Peptidase M50 domain-containing protein</fullName>
    </recommendedName>
</protein>
<accession>E0UNF0</accession>
<dbReference type="InterPro" id="IPR008915">
    <property type="entry name" value="Peptidase_M50"/>
</dbReference>
<geneLocation type="plasmid" evidence="9 10">
    <name>Cy782203</name>
</geneLocation>
<feature type="transmembrane region" description="Helical" evidence="7">
    <location>
        <begin position="112"/>
        <end position="134"/>
    </location>
</feature>
<evidence type="ECO:0000256" key="7">
    <source>
        <dbReference type="SAM" id="Phobius"/>
    </source>
</evidence>
<evidence type="ECO:0000256" key="2">
    <source>
        <dbReference type="ARBA" id="ARBA00004141"/>
    </source>
</evidence>
<dbReference type="Gene3D" id="1.25.40.10">
    <property type="entry name" value="Tetratricopeptide repeat domain"/>
    <property type="match status" value="1"/>
</dbReference>
<evidence type="ECO:0000256" key="3">
    <source>
        <dbReference type="ARBA" id="ARBA00007931"/>
    </source>
</evidence>
<evidence type="ECO:0000313" key="10">
    <source>
        <dbReference type="Proteomes" id="UP000008206"/>
    </source>
</evidence>
<keyword evidence="6 7" id="KW-0472">Membrane</keyword>
<evidence type="ECO:0000256" key="1">
    <source>
        <dbReference type="ARBA" id="ARBA00001947"/>
    </source>
</evidence>
<dbReference type="KEGG" id="cyj:Cyan7822_6829"/>
<comment type="similarity">
    <text evidence="3">Belongs to the peptidase M50B family.</text>
</comment>
<comment type="subcellular location">
    <subcellularLocation>
        <location evidence="2">Membrane</location>
        <topology evidence="2">Multi-pass membrane protein</topology>
    </subcellularLocation>
</comment>
<organism evidence="9 10">
    <name type="scientific">Gloeothece verrucosa (strain PCC 7822)</name>
    <name type="common">Cyanothece sp. (strain PCC 7822)</name>
    <dbReference type="NCBI Taxonomy" id="497965"/>
    <lineage>
        <taxon>Bacteria</taxon>
        <taxon>Bacillati</taxon>
        <taxon>Cyanobacteriota</taxon>
        <taxon>Cyanophyceae</taxon>
        <taxon>Oscillatoriophycideae</taxon>
        <taxon>Chroococcales</taxon>
        <taxon>Aphanothecaceae</taxon>
        <taxon>Gloeothece</taxon>
        <taxon>Gloeothece verrucosa</taxon>
    </lineage>
</organism>
<dbReference type="EMBL" id="CP002201">
    <property type="protein sequence ID" value="ADN18480.1"/>
    <property type="molecule type" value="Genomic_DNA"/>
</dbReference>
<keyword evidence="9" id="KW-0614">Plasmid</keyword>
<keyword evidence="5 7" id="KW-1133">Transmembrane helix</keyword>
<dbReference type="Pfam" id="PF02163">
    <property type="entry name" value="Peptidase_M50"/>
    <property type="match status" value="1"/>
</dbReference>
<evidence type="ECO:0000256" key="6">
    <source>
        <dbReference type="ARBA" id="ARBA00023136"/>
    </source>
</evidence>
<dbReference type="GO" id="GO:0016020">
    <property type="term" value="C:membrane"/>
    <property type="evidence" value="ECO:0007669"/>
    <property type="project" value="UniProtKB-SubCell"/>
</dbReference>
<gene>
    <name evidence="9" type="ordered locus">Cyan7822_6829</name>
</gene>
<dbReference type="SUPFAM" id="SSF48452">
    <property type="entry name" value="TPR-like"/>
    <property type="match status" value="1"/>
</dbReference>
<keyword evidence="4 7" id="KW-0812">Transmembrane</keyword>
<evidence type="ECO:0000256" key="5">
    <source>
        <dbReference type="ARBA" id="ARBA00022989"/>
    </source>
</evidence>
<evidence type="ECO:0000256" key="4">
    <source>
        <dbReference type="ARBA" id="ARBA00022692"/>
    </source>
</evidence>
<dbReference type="AlphaFoldDB" id="E0UNF0"/>
<dbReference type="HOGENOM" id="CLU_873509_0_0_3"/>